<organism evidence="2 3">
    <name type="scientific">Shewanella mangrovi</name>
    <dbReference type="NCBI Taxonomy" id="1515746"/>
    <lineage>
        <taxon>Bacteria</taxon>
        <taxon>Pseudomonadati</taxon>
        <taxon>Pseudomonadota</taxon>
        <taxon>Gammaproteobacteria</taxon>
        <taxon>Alteromonadales</taxon>
        <taxon>Shewanellaceae</taxon>
        <taxon>Shewanella</taxon>
    </lineage>
</organism>
<dbReference type="PANTHER" id="PTHR46211:SF1">
    <property type="entry name" value="GLYCEROPHOSPHODIESTER PHOSPHODIESTERASE, CYTOPLASMIC"/>
    <property type="match status" value="1"/>
</dbReference>
<dbReference type="RefSeq" id="WP_037445700.1">
    <property type="nucleotide sequence ID" value="NZ_JPEO01000026.1"/>
</dbReference>
<dbReference type="GO" id="GO:0008081">
    <property type="term" value="F:phosphoric diester hydrolase activity"/>
    <property type="evidence" value="ECO:0007669"/>
    <property type="project" value="InterPro"/>
</dbReference>
<dbReference type="CDD" id="cd08556">
    <property type="entry name" value="GDPD"/>
    <property type="match status" value="1"/>
</dbReference>
<dbReference type="PANTHER" id="PTHR46211">
    <property type="entry name" value="GLYCEROPHOSPHORYL DIESTER PHOSPHODIESTERASE"/>
    <property type="match status" value="1"/>
</dbReference>
<dbReference type="GO" id="GO:0006629">
    <property type="term" value="P:lipid metabolic process"/>
    <property type="evidence" value="ECO:0007669"/>
    <property type="project" value="InterPro"/>
</dbReference>
<dbReference type="OrthoDB" id="9795622at2"/>
<keyword evidence="3" id="KW-1185">Reference proteome</keyword>
<proteinExistence type="predicted"/>
<dbReference type="STRING" id="1515746.HR45_18595"/>
<dbReference type="Gene3D" id="3.20.20.190">
    <property type="entry name" value="Phosphatidylinositol (PI) phosphodiesterase"/>
    <property type="match status" value="1"/>
</dbReference>
<evidence type="ECO:0000259" key="1">
    <source>
        <dbReference type="PROSITE" id="PS51704"/>
    </source>
</evidence>
<evidence type="ECO:0000313" key="2">
    <source>
        <dbReference type="EMBL" id="KFZ36016.1"/>
    </source>
</evidence>
<accession>A0A094JU65</accession>
<dbReference type="PROSITE" id="PS51704">
    <property type="entry name" value="GP_PDE"/>
    <property type="match status" value="1"/>
</dbReference>
<sequence>MLVIAHRGASGHCPENTLSAMEYALSLGAEAIELDVHCVEGELYVFHDRRLEYKSCGQGLIDQRSQNELSQITVLGEAIPTLWQVLQLVAGRAMVNIELKGVNTLAPLIAAYPRYLSELGFSAEQLLISSFNHRYLLQLRQALPHARIGVLFSGIPLDYDTTINAIQPYSLHLDINFISLDMLKCAQQLGIKTYAYTVDYIDDMHYLQQLGVDGIFCNFPDRAMHALAEPASADIPAANWFD</sequence>
<protein>
    <submittedName>
        <fullName evidence="2">Glycerophosphodiester phosphodiesterase</fullName>
    </submittedName>
</protein>
<dbReference type="Pfam" id="PF03009">
    <property type="entry name" value="GDPD"/>
    <property type="match status" value="1"/>
</dbReference>
<reference evidence="2 3" key="1">
    <citation type="submission" date="2014-06" db="EMBL/GenBank/DDBJ databases">
        <title>Shewanella sp. YQH10.</title>
        <authorList>
            <person name="Liu Y."/>
            <person name="Zeng R."/>
        </authorList>
    </citation>
    <scope>NUCLEOTIDE SEQUENCE [LARGE SCALE GENOMIC DNA]</scope>
    <source>
        <strain evidence="2 3">YQH10</strain>
    </source>
</reference>
<feature type="domain" description="GP-PDE" evidence="1">
    <location>
        <begin position="1"/>
        <end position="227"/>
    </location>
</feature>
<comment type="caution">
    <text evidence="2">The sequence shown here is derived from an EMBL/GenBank/DDBJ whole genome shotgun (WGS) entry which is preliminary data.</text>
</comment>
<dbReference type="InterPro" id="IPR017946">
    <property type="entry name" value="PLC-like_Pdiesterase_TIM-brl"/>
</dbReference>
<dbReference type="Proteomes" id="UP000029264">
    <property type="component" value="Unassembled WGS sequence"/>
</dbReference>
<dbReference type="eggNOG" id="COG0584">
    <property type="taxonomic scope" value="Bacteria"/>
</dbReference>
<gene>
    <name evidence="2" type="ORF">HR45_18595</name>
</gene>
<evidence type="ECO:0000313" key="3">
    <source>
        <dbReference type="Proteomes" id="UP000029264"/>
    </source>
</evidence>
<dbReference type="InterPro" id="IPR030395">
    <property type="entry name" value="GP_PDE_dom"/>
</dbReference>
<dbReference type="AlphaFoldDB" id="A0A094JU65"/>
<dbReference type="EMBL" id="JPEO01000026">
    <property type="protein sequence ID" value="KFZ36016.1"/>
    <property type="molecule type" value="Genomic_DNA"/>
</dbReference>
<dbReference type="SUPFAM" id="SSF51695">
    <property type="entry name" value="PLC-like phosphodiesterases"/>
    <property type="match status" value="1"/>
</dbReference>
<name>A0A094JU65_9GAMM</name>